<reference evidence="2" key="2">
    <citation type="journal article" date="2015" name="Data Brief">
        <title>Shoot transcriptome of the giant reed, Arundo donax.</title>
        <authorList>
            <person name="Barrero R.A."/>
            <person name="Guerrero F.D."/>
            <person name="Moolhuijzen P."/>
            <person name="Goolsby J.A."/>
            <person name="Tidwell J."/>
            <person name="Bellgard S.E."/>
            <person name="Bellgard M.I."/>
        </authorList>
    </citation>
    <scope>NUCLEOTIDE SEQUENCE</scope>
    <source>
        <tissue evidence="2">Shoot tissue taken approximately 20 cm above the soil surface</tissue>
    </source>
</reference>
<dbReference type="AlphaFoldDB" id="A0A0A9AFX5"/>
<feature type="transmembrane region" description="Helical" evidence="1">
    <location>
        <begin position="20"/>
        <end position="38"/>
    </location>
</feature>
<proteinExistence type="predicted"/>
<name>A0A0A9AFX5_ARUDO</name>
<keyword evidence="1" id="KW-1133">Transmembrane helix</keyword>
<evidence type="ECO:0000256" key="1">
    <source>
        <dbReference type="SAM" id="Phobius"/>
    </source>
</evidence>
<keyword evidence="1" id="KW-0472">Membrane</keyword>
<evidence type="ECO:0000313" key="2">
    <source>
        <dbReference type="EMBL" id="JAD47845.1"/>
    </source>
</evidence>
<dbReference type="EMBL" id="GBRH01250050">
    <property type="protein sequence ID" value="JAD47845.1"/>
    <property type="molecule type" value="Transcribed_RNA"/>
</dbReference>
<organism evidence="2">
    <name type="scientific">Arundo donax</name>
    <name type="common">Giant reed</name>
    <name type="synonym">Donax arundinaceus</name>
    <dbReference type="NCBI Taxonomy" id="35708"/>
    <lineage>
        <taxon>Eukaryota</taxon>
        <taxon>Viridiplantae</taxon>
        <taxon>Streptophyta</taxon>
        <taxon>Embryophyta</taxon>
        <taxon>Tracheophyta</taxon>
        <taxon>Spermatophyta</taxon>
        <taxon>Magnoliopsida</taxon>
        <taxon>Liliopsida</taxon>
        <taxon>Poales</taxon>
        <taxon>Poaceae</taxon>
        <taxon>PACMAD clade</taxon>
        <taxon>Arundinoideae</taxon>
        <taxon>Arundineae</taxon>
        <taxon>Arundo</taxon>
    </lineage>
</organism>
<protein>
    <submittedName>
        <fullName evidence="2">Uncharacterized protein</fullName>
    </submittedName>
</protein>
<accession>A0A0A9AFX5</accession>
<reference evidence="2" key="1">
    <citation type="submission" date="2014-09" db="EMBL/GenBank/DDBJ databases">
        <authorList>
            <person name="Magalhaes I.L.F."/>
            <person name="Oliveira U."/>
            <person name="Santos F.R."/>
            <person name="Vidigal T.H.D.A."/>
            <person name="Brescovit A.D."/>
            <person name="Santos A.J."/>
        </authorList>
    </citation>
    <scope>NUCLEOTIDE SEQUENCE</scope>
    <source>
        <tissue evidence="2">Shoot tissue taken approximately 20 cm above the soil surface</tissue>
    </source>
</reference>
<keyword evidence="1" id="KW-0812">Transmembrane</keyword>
<sequence length="39" mass="4190">MHTTIFPSTFALSSAPSMHSFAWFAVALAAFASSELISR</sequence>